<dbReference type="InterPro" id="IPR018122">
    <property type="entry name" value="TF_fork_head_CS_1"/>
</dbReference>
<dbReference type="InterPro" id="IPR050211">
    <property type="entry name" value="FOX_domain-containing"/>
</dbReference>
<evidence type="ECO:0000256" key="8">
    <source>
        <dbReference type="ARBA" id="ARBA00023163"/>
    </source>
</evidence>
<evidence type="ECO:0000259" key="12">
    <source>
        <dbReference type="PROSITE" id="PS50039"/>
    </source>
</evidence>
<dbReference type="PANTHER" id="PTHR11829">
    <property type="entry name" value="FORKHEAD BOX PROTEIN"/>
    <property type="match status" value="1"/>
</dbReference>
<dbReference type="InterPro" id="IPR001766">
    <property type="entry name" value="Fork_head_dom"/>
</dbReference>
<dbReference type="SUPFAM" id="SSF46785">
    <property type="entry name" value="Winged helix' DNA-binding domain"/>
    <property type="match status" value="1"/>
</dbReference>
<keyword evidence="14" id="KW-1185">Reference proteome</keyword>
<dbReference type="GO" id="GO:0000978">
    <property type="term" value="F:RNA polymerase II cis-regulatory region sequence-specific DNA binding"/>
    <property type="evidence" value="ECO:0007669"/>
    <property type="project" value="TreeGrafter"/>
</dbReference>
<keyword evidence="4" id="KW-0221">Differentiation</keyword>
<evidence type="ECO:0000256" key="6">
    <source>
        <dbReference type="ARBA" id="ARBA00023015"/>
    </source>
</evidence>
<evidence type="ECO:0000256" key="5">
    <source>
        <dbReference type="ARBA" id="ARBA00022843"/>
    </source>
</evidence>
<keyword evidence="5" id="KW-0832">Ubl conjugation</keyword>
<evidence type="ECO:0000256" key="11">
    <source>
        <dbReference type="PROSITE-ProRule" id="PRU00089"/>
    </source>
</evidence>
<dbReference type="Gene3D" id="1.10.10.10">
    <property type="entry name" value="Winged helix-like DNA-binding domain superfamily/Winged helix DNA-binding domain"/>
    <property type="match status" value="1"/>
</dbReference>
<evidence type="ECO:0000313" key="13">
    <source>
        <dbReference type="EMBL" id="TRY94119.1"/>
    </source>
</evidence>
<dbReference type="AlphaFoldDB" id="A0A553QVY0"/>
<evidence type="ECO:0000256" key="9">
    <source>
        <dbReference type="ARBA" id="ARBA00023242"/>
    </source>
</evidence>
<feature type="DNA-binding region" description="Fork-head" evidence="11">
    <location>
        <begin position="165"/>
        <end position="259"/>
    </location>
</feature>
<dbReference type="GO" id="GO:0009653">
    <property type="term" value="P:anatomical structure morphogenesis"/>
    <property type="evidence" value="ECO:0007669"/>
    <property type="project" value="TreeGrafter"/>
</dbReference>
<proteinExistence type="predicted"/>
<dbReference type="GO" id="GO:0009888">
    <property type="term" value="P:tissue development"/>
    <property type="evidence" value="ECO:0007669"/>
    <property type="project" value="UniProtKB-ARBA"/>
</dbReference>
<dbReference type="EMBL" id="SRMA01025477">
    <property type="protein sequence ID" value="TRY94119.1"/>
    <property type="molecule type" value="Genomic_DNA"/>
</dbReference>
<dbReference type="PROSITE" id="PS00658">
    <property type="entry name" value="FORK_HEAD_2"/>
    <property type="match status" value="1"/>
</dbReference>
<feature type="domain" description="Fork-head" evidence="12">
    <location>
        <begin position="165"/>
        <end position="259"/>
    </location>
</feature>
<feature type="non-terminal residue" evidence="13">
    <location>
        <position position="1"/>
    </location>
</feature>
<gene>
    <name evidence="13" type="ORF">DNTS_031631</name>
</gene>
<comment type="subcellular location">
    <subcellularLocation>
        <location evidence="1 11">Nucleus</location>
    </subcellularLocation>
</comment>
<sequence length="386" mass="43487">SERKRSCAPPPELELLLLHLCYLERQRCSKHLLHDNRDLLCCELKGPPLLLLLILILTLLILRVTQAEGSEGKLADLQKRPGGSELRRYRAPELEAGSISPRFLRSWIFVMRSEELDTAMASFHSLDDGAISLMVHDTRAVKKEEFAEEETLPEPVPVKAEAPQKPPYSYVALIAMAIRESAEKRLTLSGIYQYIIGRFPFYEKNKKGWQNSIRHNLSLNECFIKVPREGGGERKGNYWTLDPACEDMFEKGNYRRRRRMKRPFRPAVAHFQPGKPLFGADAYSSYLAGPKYLQPGFMNSAWPLPQNPPPGSFGSCQLAAAKAPPYPSYGRMQAAGIPGMCGGMDPQQAPAPPGHSAAALQFTCSYQQPEIYSYWEQEARHPRGDI</sequence>
<organism evidence="13 14">
    <name type="scientific">Danionella cerebrum</name>
    <dbReference type="NCBI Taxonomy" id="2873325"/>
    <lineage>
        <taxon>Eukaryota</taxon>
        <taxon>Metazoa</taxon>
        <taxon>Chordata</taxon>
        <taxon>Craniata</taxon>
        <taxon>Vertebrata</taxon>
        <taxon>Euteleostomi</taxon>
        <taxon>Actinopterygii</taxon>
        <taxon>Neopterygii</taxon>
        <taxon>Teleostei</taxon>
        <taxon>Ostariophysi</taxon>
        <taxon>Cypriniformes</taxon>
        <taxon>Danionidae</taxon>
        <taxon>Danioninae</taxon>
        <taxon>Danionella</taxon>
    </lineage>
</organism>
<dbReference type="PRINTS" id="PR00053">
    <property type="entry name" value="FORKHEAD"/>
</dbReference>
<dbReference type="FunFam" id="1.10.10.10:FF:000016">
    <property type="entry name" value="Forkhead box protein I1"/>
    <property type="match status" value="1"/>
</dbReference>
<dbReference type="GO" id="GO:0005634">
    <property type="term" value="C:nucleus"/>
    <property type="evidence" value="ECO:0007669"/>
    <property type="project" value="UniProtKB-SubCell"/>
</dbReference>
<dbReference type="PROSITE" id="PS50039">
    <property type="entry name" value="FORK_HEAD_3"/>
    <property type="match status" value="1"/>
</dbReference>
<keyword evidence="2" id="KW-1017">Isopeptide bond</keyword>
<protein>
    <recommendedName>
        <fullName evidence="10">Forkhead box protein L2</fullName>
    </recommendedName>
</protein>
<keyword evidence="6" id="KW-0805">Transcription regulation</keyword>
<evidence type="ECO:0000313" key="14">
    <source>
        <dbReference type="Proteomes" id="UP000316079"/>
    </source>
</evidence>
<evidence type="ECO:0000256" key="3">
    <source>
        <dbReference type="ARBA" id="ARBA00022553"/>
    </source>
</evidence>
<keyword evidence="9 11" id="KW-0539">Nucleus</keyword>
<dbReference type="InterPro" id="IPR036390">
    <property type="entry name" value="WH_DNA-bd_sf"/>
</dbReference>
<evidence type="ECO:0000256" key="4">
    <source>
        <dbReference type="ARBA" id="ARBA00022782"/>
    </source>
</evidence>
<keyword evidence="3" id="KW-0597">Phosphoprotein</keyword>
<keyword evidence="8" id="KW-0804">Transcription</keyword>
<dbReference type="GO" id="GO:0000981">
    <property type="term" value="F:DNA-binding transcription factor activity, RNA polymerase II-specific"/>
    <property type="evidence" value="ECO:0007669"/>
    <property type="project" value="TreeGrafter"/>
</dbReference>
<dbReference type="PROSITE" id="PS00657">
    <property type="entry name" value="FORK_HEAD_1"/>
    <property type="match status" value="1"/>
</dbReference>
<keyword evidence="7 11" id="KW-0238">DNA-binding</keyword>
<dbReference type="Pfam" id="PF00250">
    <property type="entry name" value="Forkhead"/>
    <property type="match status" value="1"/>
</dbReference>
<dbReference type="CDD" id="cd20028">
    <property type="entry name" value="FH_FOXL2"/>
    <property type="match status" value="1"/>
</dbReference>
<dbReference type="InterPro" id="IPR047515">
    <property type="entry name" value="FH_FOXL2"/>
</dbReference>
<dbReference type="PANTHER" id="PTHR11829:SF411">
    <property type="entry name" value="FORKHEAD BOX PROTEIN L2"/>
    <property type="match status" value="1"/>
</dbReference>
<dbReference type="GO" id="GO:0030154">
    <property type="term" value="P:cell differentiation"/>
    <property type="evidence" value="ECO:0007669"/>
    <property type="project" value="UniProtKB-KW"/>
</dbReference>
<comment type="caution">
    <text evidence="13">The sequence shown here is derived from an EMBL/GenBank/DDBJ whole genome shotgun (WGS) entry which is preliminary data.</text>
</comment>
<dbReference type="SMART" id="SM00339">
    <property type="entry name" value="FH"/>
    <property type="match status" value="1"/>
</dbReference>
<evidence type="ECO:0000256" key="7">
    <source>
        <dbReference type="ARBA" id="ARBA00023125"/>
    </source>
</evidence>
<dbReference type="OrthoDB" id="5954824at2759"/>
<evidence type="ECO:0000256" key="10">
    <source>
        <dbReference type="ARBA" id="ARBA00034872"/>
    </source>
</evidence>
<dbReference type="STRING" id="623744.A0A553QVY0"/>
<evidence type="ECO:0000256" key="2">
    <source>
        <dbReference type="ARBA" id="ARBA00022499"/>
    </source>
</evidence>
<name>A0A553QVY0_9TELE</name>
<dbReference type="Proteomes" id="UP000316079">
    <property type="component" value="Unassembled WGS sequence"/>
</dbReference>
<reference evidence="13 14" key="1">
    <citation type="journal article" date="2019" name="Sci. Data">
        <title>Hybrid genome assembly and annotation of Danionella translucida.</title>
        <authorList>
            <person name="Kadobianskyi M."/>
            <person name="Schulze L."/>
            <person name="Schuelke M."/>
            <person name="Judkewitz B."/>
        </authorList>
    </citation>
    <scope>NUCLEOTIDE SEQUENCE [LARGE SCALE GENOMIC DNA]</scope>
    <source>
        <strain evidence="13 14">Bolton</strain>
    </source>
</reference>
<dbReference type="InterPro" id="IPR036388">
    <property type="entry name" value="WH-like_DNA-bd_sf"/>
</dbReference>
<evidence type="ECO:0000256" key="1">
    <source>
        <dbReference type="ARBA" id="ARBA00004123"/>
    </source>
</evidence>
<dbReference type="InterPro" id="IPR030456">
    <property type="entry name" value="TF_fork_head_CS_2"/>
</dbReference>
<accession>A0A553QVY0</accession>